<evidence type="ECO:0000256" key="1">
    <source>
        <dbReference type="ARBA" id="ARBA00000914"/>
    </source>
</evidence>
<dbReference type="SUPFAM" id="SSF51905">
    <property type="entry name" value="FAD/NAD(P)-binding domain"/>
    <property type="match status" value="1"/>
</dbReference>
<dbReference type="AlphaFoldDB" id="A0A7D7LJ73"/>
<dbReference type="PANTHER" id="PTHR42923:SF41">
    <property type="entry name" value="ZETA-CAROTENE DESATURASE, CHLOROPLASTIC_CHROMOPLASTIC"/>
    <property type="match status" value="1"/>
</dbReference>
<dbReference type="Proteomes" id="UP000514713">
    <property type="component" value="Chromosome"/>
</dbReference>
<evidence type="ECO:0000256" key="7">
    <source>
        <dbReference type="NCBIfam" id="TIGR02732"/>
    </source>
</evidence>
<dbReference type="Pfam" id="PF01593">
    <property type="entry name" value="Amino_oxidase"/>
    <property type="match status" value="1"/>
</dbReference>
<dbReference type="UniPathway" id="UPA00803"/>
<dbReference type="Gene3D" id="3.50.50.60">
    <property type="entry name" value="FAD/NAD(P)-binding domain"/>
    <property type="match status" value="2"/>
</dbReference>
<keyword evidence="6 9" id="KW-0560">Oxidoreductase</keyword>
<evidence type="ECO:0000259" key="8">
    <source>
        <dbReference type="Pfam" id="PF01593"/>
    </source>
</evidence>
<dbReference type="EC" id="1.3.5.6" evidence="4 7"/>
<evidence type="ECO:0000256" key="2">
    <source>
        <dbReference type="ARBA" id="ARBA00004900"/>
    </source>
</evidence>
<evidence type="ECO:0000256" key="4">
    <source>
        <dbReference type="ARBA" id="ARBA00012788"/>
    </source>
</evidence>
<dbReference type="KEGG" id="ned:HUN01_23865"/>
<protein>
    <recommendedName>
        <fullName evidence="4 7">9,9'-di-cis-zeta-carotene desaturase</fullName>
        <ecNumber evidence="4 7">1.3.5.6</ecNumber>
    </recommendedName>
</protein>
<dbReference type="PANTHER" id="PTHR42923">
    <property type="entry name" value="PROTOPORPHYRINOGEN OXIDASE"/>
    <property type="match status" value="1"/>
</dbReference>
<dbReference type="InterPro" id="IPR002937">
    <property type="entry name" value="Amino_oxidase"/>
</dbReference>
<dbReference type="GO" id="GO:0016117">
    <property type="term" value="P:carotenoid biosynthetic process"/>
    <property type="evidence" value="ECO:0007669"/>
    <property type="project" value="UniProtKB-KW"/>
</dbReference>
<comment type="catalytic activity">
    <reaction evidence="1">
        <text>9,9'-di-cis-zeta-carotene + 2 a quinone = 7,7',9,9'-tetra-cis-lycopene + 2 a quinol</text>
        <dbReference type="Rhea" id="RHEA:30955"/>
        <dbReference type="ChEBI" id="CHEBI:24646"/>
        <dbReference type="ChEBI" id="CHEBI:48716"/>
        <dbReference type="ChEBI" id="CHEBI:62466"/>
        <dbReference type="ChEBI" id="CHEBI:132124"/>
        <dbReference type="EC" id="1.3.5.6"/>
    </reaction>
</comment>
<dbReference type="GO" id="GO:0016719">
    <property type="term" value="F:9,9'-di-cis-zeta-carotene desaturase activity"/>
    <property type="evidence" value="ECO:0007669"/>
    <property type="project" value="UniProtKB-EC"/>
</dbReference>
<comment type="pathway">
    <text evidence="2">Carotenoid biosynthesis; lycopene biosynthesis.</text>
</comment>
<dbReference type="InterPro" id="IPR014103">
    <property type="entry name" value="Zeta_caro_desat"/>
</dbReference>
<evidence type="ECO:0000256" key="5">
    <source>
        <dbReference type="ARBA" id="ARBA00022746"/>
    </source>
</evidence>
<dbReference type="InterPro" id="IPR036188">
    <property type="entry name" value="FAD/NAD-bd_sf"/>
</dbReference>
<dbReference type="PRINTS" id="PR00419">
    <property type="entry name" value="ADXRDTASE"/>
</dbReference>
<organism evidence="9 10">
    <name type="scientific">Nostoc edaphicum CCNP1411</name>
    <dbReference type="NCBI Taxonomy" id="1472755"/>
    <lineage>
        <taxon>Bacteria</taxon>
        <taxon>Bacillati</taxon>
        <taxon>Cyanobacteriota</taxon>
        <taxon>Cyanophyceae</taxon>
        <taxon>Nostocales</taxon>
        <taxon>Nostocaceae</taxon>
        <taxon>Nostoc</taxon>
    </lineage>
</organism>
<keyword evidence="10" id="KW-1185">Reference proteome</keyword>
<proteinExistence type="inferred from homology"/>
<dbReference type="InterPro" id="IPR050464">
    <property type="entry name" value="Zeta_carotene_desat/Oxidored"/>
</dbReference>
<evidence type="ECO:0000313" key="10">
    <source>
        <dbReference type="Proteomes" id="UP000514713"/>
    </source>
</evidence>
<dbReference type="EMBL" id="CP054698">
    <property type="protein sequence ID" value="QMS90467.1"/>
    <property type="molecule type" value="Genomic_DNA"/>
</dbReference>
<evidence type="ECO:0000313" key="9">
    <source>
        <dbReference type="EMBL" id="QMS90467.1"/>
    </source>
</evidence>
<name>A0A7D7LJ73_9NOSO</name>
<sequence length="479" mass="53375">MRVAIVGAGLAGLATAVDLADAGCEVEIFESRPFVGGKVGSWVDGDGNHLEMGLHVFFGCYYQLFDLMKKVGVLENLRLKEHTHTFINKGGRTGALDFRFLTGAPFNGLKAFFTTSQLSLQDKLQNAIALGTSPIVRGLVDFNGAMKTIRNLDKVSFADWFRSHGGSNGSIKRMWNPIAYALGFIDCENMSARCMLTIFQLFAVRTEASVLRMLEGSPSEYLHKPILEYLEARGTKIYTRRQVREIQFTESDKQTRVTGIVVAQGDTVENITADAYVFACDVPGIQRILPHEWRKWSEFDNIYKLDAVPVATVQLRFDGWVTELNDGRERKQLNHAAGIDNLLYTADADFSCFADLALTSPADYYRPGQGSLLQLVLTPGDPFIAQSNEAIAQHVLKQVHELFPSSRELNMTWYSVVKLAQSLYREAPGMDAYRPNQKTPVDNFFLAGSYTQQDYIDSMEGATISGRRAAKVILESLKN</sequence>
<reference evidence="10" key="1">
    <citation type="submission" date="2020-06" db="EMBL/GenBank/DDBJ databases">
        <title>Nostoc edaphicum CCNP1411 genome.</title>
        <authorList>
            <person name="Fidor A."/>
            <person name="Grabski M."/>
            <person name="Gawor J."/>
            <person name="Gromadka R."/>
            <person name="Wegrzyn G."/>
            <person name="Mazur-Marzec H."/>
        </authorList>
    </citation>
    <scope>NUCLEOTIDE SEQUENCE [LARGE SCALE GENOMIC DNA]</scope>
    <source>
        <strain evidence="10">CCNP1411</strain>
    </source>
</reference>
<keyword evidence="5" id="KW-0125">Carotenoid biosynthesis</keyword>
<dbReference type="NCBIfam" id="TIGR02732">
    <property type="entry name" value="zeta_caro_desat"/>
    <property type="match status" value="1"/>
</dbReference>
<gene>
    <name evidence="9" type="primary">zds</name>
    <name evidence="9" type="ORF">HUN01_23865</name>
</gene>
<accession>A0A7D7LJ73</accession>
<evidence type="ECO:0000256" key="6">
    <source>
        <dbReference type="ARBA" id="ARBA00023002"/>
    </source>
</evidence>
<dbReference type="RefSeq" id="WP_181928262.1">
    <property type="nucleotide sequence ID" value="NZ_CP054698.1"/>
</dbReference>
<evidence type="ECO:0000256" key="3">
    <source>
        <dbReference type="ARBA" id="ARBA00010192"/>
    </source>
</evidence>
<comment type="similarity">
    <text evidence="3">Belongs to the zeta carotene desaturase family.</text>
</comment>
<feature type="domain" description="Amine oxidase" evidence="8">
    <location>
        <begin position="10"/>
        <end position="474"/>
    </location>
</feature>